<comment type="caution">
    <text evidence="1">The sequence shown here is derived from an EMBL/GenBank/DDBJ whole genome shotgun (WGS) entry which is preliminary data.</text>
</comment>
<sequence>MAQIVYSEVVRRQRNDAQSLISDYYGMKLLRKFNLDVDSTWLPKPQRQCTTARDKAVIDGEVIVEETGPYQIPIQSDFDIVTAAPKQAETVIPRIPAIVKRPICLVSFGAMLLSENKEEKEIAEKKFDDHAQGLISFDDSLLKAIYKNGTDTEKAALCCIKSLAYSDKVFAMFDPLKLASYDDTLVPAIEGNDLVNFSLIIQSMRPCKRHLRTIVHEAVMIWMNEVIPQNIRCKYTPRRNAQKGHIAIEAHIINTFIELLLHCISIPDTEEKMMRIAVTVITENYIEYLCNRARRLRIEEELSNSRHS</sequence>
<gene>
    <name evidence="1" type="ORF">CBOVIS_LOCUS10465</name>
</gene>
<proteinExistence type="predicted"/>
<protein>
    <submittedName>
        <fullName evidence="1">Uncharacterized protein</fullName>
    </submittedName>
</protein>
<organism evidence="1 2">
    <name type="scientific">Caenorhabditis bovis</name>
    <dbReference type="NCBI Taxonomy" id="2654633"/>
    <lineage>
        <taxon>Eukaryota</taxon>
        <taxon>Metazoa</taxon>
        <taxon>Ecdysozoa</taxon>
        <taxon>Nematoda</taxon>
        <taxon>Chromadorea</taxon>
        <taxon>Rhabditida</taxon>
        <taxon>Rhabditina</taxon>
        <taxon>Rhabditomorpha</taxon>
        <taxon>Rhabditoidea</taxon>
        <taxon>Rhabditidae</taxon>
        <taxon>Peloderinae</taxon>
        <taxon>Caenorhabditis</taxon>
    </lineage>
</organism>
<evidence type="ECO:0000313" key="1">
    <source>
        <dbReference type="EMBL" id="CAB3408721.1"/>
    </source>
</evidence>
<keyword evidence="2" id="KW-1185">Reference proteome</keyword>
<evidence type="ECO:0000313" key="2">
    <source>
        <dbReference type="Proteomes" id="UP000494206"/>
    </source>
</evidence>
<dbReference type="AlphaFoldDB" id="A0A8S1FCP6"/>
<dbReference type="Proteomes" id="UP000494206">
    <property type="component" value="Unassembled WGS sequence"/>
</dbReference>
<reference evidence="1 2" key="1">
    <citation type="submission" date="2020-04" db="EMBL/GenBank/DDBJ databases">
        <authorList>
            <person name="Laetsch R D."/>
            <person name="Stevens L."/>
            <person name="Kumar S."/>
            <person name="Blaxter L. M."/>
        </authorList>
    </citation>
    <scope>NUCLEOTIDE SEQUENCE [LARGE SCALE GENOMIC DNA]</scope>
</reference>
<name>A0A8S1FCP6_9PELO</name>
<dbReference type="EMBL" id="CADEPM010000007">
    <property type="protein sequence ID" value="CAB3408721.1"/>
    <property type="molecule type" value="Genomic_DNA"/>
</dbReference>
<accession>A0A8S1FCP6</accession>